<accession>A0A8T0GJC4</accession>
<reference evidence="2" key="1">
    <citation type="submission" date="2020-06" db="EMBL/GenBank/DDBJ databases">
        <title>WGS assembly of Ceratodon purpureus strain R40.</title>
        <authorList>
            <person name="Carey S.B."/>
            <person name="Jenkins J."/>
            <person name="Shu S."/>
            <person name="Lovell J.T."/>
            <person name="Sreedasyam A."/>
            <person name="Maumus F."/>
            <person name="Tiley G.P."/>
            <person name="Fernandez-Pozo N."/>
            <person name="Barry K."/>
            <person name="Chen C."/>
            <person name="Wang M."/>
            <person name="Lipzen A."/>
            <person name="Daum C."/>
            <person name="Saski C.A."/>
            <person name="Payton A.C."/>
            <person name="Mcbreen J.C."/>
            <person name="Conrad R.E."/>
            <person name="Kollar L.M."/>
            <person name="Olsson S."/>
            <person name="Huttunen S."/>
            <person name="Landis J.B."/>
            <person name="Wickett N.J."/>
            <person name="Johnson M.G."/>
            <person name="Rensing S.A."/>
            <person name="Grimwood J."/>
            <person name="Schmutz J."/>
            <person name="Mcdaniel S.F."/>
        </authorList>
    </citation>
    <scope>NUCLEOTIDE SEQUENCE</scope>
    <source>
        <strain evidence="2">R40</strain>
    </source>
</reference>
<comment type="caution">
    <text evidence="2">The sequence shown here is derived from an EMBL/GenBank/DDBJ whole genome shotgun (WGS) entry which is preliminary data.</text>
</comment>
<gene>
    <name evidence="2" type="ORF">KC19_10G046500</name>
</gene>
<keyword evidence="3" id="KW-1185">Reference proteome</keyword>
<dbReference type="Proteomes" id="UP000822688">
    <property type="component" value="Chromosome 10"/>
</dbReference>
<dbReference type="AlphaFoldDB" id="A0A8T0GJC4"/>
<protein>
    <submittedName>
        <fullName evidence="2">Uncharacterized protein</fullName>
    </submittedName>
</protein>
<feature type="compositionally biased region" description="Basic residues" evidence="1">
    <location>
        <begin position="47"/>
        <end position="58"/>
    </location>
</feature>
<evidence type="ECO:0000313" key="3">
    <source>
        <dbReference type="Proteomes" id="UP000822688"/>
    </source>
</evidence>
<name>A0A8T0GJC4_CERPU</name>
<proteinExistence type="predicted"/>
<organism evidence="2 3">
    <name type="scientific">Ceratodon purpureus</name>
    <name type="common">Fire moss</name>
    <name type="synonym">Dicranum purpureum</name>
    <dbReference type="NCBI Taxonomy" id="3225"/>
    <lineage>
        <taxon>Eukaryota</taxon>
        <taxon>Viridiplantae</taxon>
        <taxon>Streptophyta</taxon>
        <taxon>Embryophyta</taxon>
        <taxon>Bryophyta</taxon>
        <taxon>Bryophytina</taxon>
        <taxon>Bryopsida</taxon>
        <taxon>Dicranidae</taxon>
        <taxon>Pseudoditrichales</taxon>
        <taxon>Ditrichaceae</taxon>
        <taxon>Ceratodon</taxon>
    </lineage>
</organism>
<evidence type="ECO:0000256" key="1">
    <source>
        <dbReference type="SAM" id="MobiDB-lite"/>
    </source>
</evidence>
<dbReference type="EMBL" id="CM026431">
    <property type="protein sequence ID" value="KAG0558685.1"/>
    <property type="molecule type" value="Genomic_DNA"/>
</dbReference>
<feature type="compositionally biased region" description="Basic residues" evidence="1">
    <location>
        <begin position="16"/>
        <end position="25"/>
    </location>
</feature>
<evidence type="ECO:0000313" key="2">
    <source>
        <dbReference type="EMBL" id="KAG0558685.1"/>
    </source>
</evidence>
<sequence length="103" mass="11189">MIPHSRSLPTPPVRTHGSHAPKSSHHSQSSDQDHTQPISQAPDHLVSPRRTKSSRIIRSHSGSVSPQAKVVLSPGSFSNLDLVQIWLNSLGRNACLKSSCELL</sequence>
<feature type="region of interest" description="Disordered" evidence="1">
    <location>
        <begin position="1"/>
        <end position="69"/>
    </location>
</feature>